<dbReference type="KEGG" id="psoj:PHYSODRAFT_473504"/>
<feature type="compositionally biased region" description="Basic residues" evidence="1">
    <location>
        <begin position="1"/>
        <end position="12"/>
    </location>
</feature>
<evidence type="ECO:0000313" key="2">
    <source>
        <dbReference type="EMBL" id="EGZ26749.1"/>
    </source>
</evidence>
<dbReference type="RefSeq" id="XP_009514024.1">
    <property type="nucleotide sequence ID" value="XM_009515729.1"/>
</dbReference>
<dbReference type="Proteomes" id="UP000002640">
    <property type="component" value="Unassembled WGS sequence"/>
</dbReference>
<evidence type="ECO:0000256" key="1">
    <source>
        <dbReference type="SAM" id="MobiDB-lite"/>
    </source>
</evidence>
<keyword evidence="3" id="KW-1185">Reference proteome</keyword>
<accession>G4YP40</accession>
<dbReference type="InParanoid" id="G4YP40"/>
<dbReference type="GeneID" id="20654359"/>
<organism evidence="2 3">
    <name type="scientific">Phytophthora sojae (strain P6497)</name>
    <name type="common">Soybean stem and root rot agent</name>
    <name type="synonym">Phytophthora megasperma f. sp. glycines</name>
    <dbReference type="NCBI Taxonomy" id="1094619"/>
    <lineage>
        <taxon>Eukaryota</taxon>
        <taxon>Sar</taxon>
        <taxon>Stramenopiles</taxon>
        <taxon>Oomycota</taxon>
        <taxon>Peronosporomycetes</taxon>
        <taxon>Peronosporales</taxon>
        <taxon>Peronosporaceae</taxon>
        <taxon>Phytophthora</taxon>
    </lineage>
</organism>
<dbReference type="EMBL" id="JH159151">
    <property type="protein sequence ID" value="EGZ26749.1"/>
    <property type="molecule type" value="Genomic_DNA"/>
</dbReference>
<evidence type="ECO:0000313" key="3">
    <source>
        <dbReference type="Proteomes" id="UP000002640"/>
    </source>
</evidence>
<sequence length="117" mass="13357">MRRPSGRPRKKKQCLEREKPSPGQHSVDALISRLIKTPASVINWSVLSTWPTKNRDGEIEDRDFVGVVDPPFMKGGARYWDVYYEKRSETVTMVAEELANAINYAHRMGHHIVPPGN</sequence>
<name>G4YP40_PHYSP</name>
<reference evidence="2 3" key="1">
    <citation type="journal article" date="2006" name="Science">
        <title>Phytophthora genome sequences uncover evolutionary origins and mechanisms of pathogenesis.</title>
        <authorList>
            <person name="Tyler B.M."/>
            <person name="Tripathy S."/>
            <person name="Zhang X."/>
            <person name="Dehal P."/>
            <person name="Jiang R.H."/>
            <person name="Aerts A."/>
            <person name="Arredondo F.D."/>
            <person name="Baxter L."/>
            <person name="Bensasson D."/>
            <person name="Beynon J.L."/>
            <person name="Chapman J."/>
            <person name="Damasceno C.M."/>
            <person name="Dorrance A.E."/>
            <person name="Dou D."/>
            <person name="Dickerman A.W."/>
            <person name="Dubchak I.L."/>
            <person name="Garbelotto M."/>
            <person name="Gijzen M."/>
            <person name="Gordon S.G."/>
            <person name="Govers F."/>
            <person name="Grunwald N.J."/>
            <person name="Huang W."/>
            <person name="Ivors K.L."/>
            <person name="Jones R.W."/>
            <person name="Kamoun S."/>
            <person name="Krampis K."/>
            <person name="Lamour K.H."/>
            <person name="Lee M.K."/>
            <person name="McDonald W.H."/>
            <person name="Medina M."/>
            <person name="Meijer H.J."/>
            <person name="Nordberg E.K."/>
            <person name="Maclean D.J."/>
            <person name="Ospina-Giraldo M.D."/>
            <person name="Morris P.F."/>
            <person name="Phuntumart V."/>
            <person name="Putnam N.H."/>
            <person name="Rash S."/>
            <person name="Rose J.K."/>
            <person name="Sakihama Y."/>
            <person name="Salamov A.A."/>
            <person name="Savidor A."/>
            <person name="Scheuring C.F."/>
            <person name="Smith B.M."/>
            <person name="Sobral B.W."/>
            <person name="Terry A."/>
            <person name="Torto-Alalibo T.A."/>
            <person name="Win J."/>
            <person name="Xu Z."/>
            <person name="Zhang H."/>
            <person name="Grigoriev I.V."/>
            <person name="Rokhsar D.S."/>
            <person name="Boore J.L."/>
        </authorList>
    </citation>
    <scope>NUCLEOTIDE SEQUENCE [LARGE SCALE GENOMIC DNA]</scope>
    <source>
        <strain evidence="2 3">P6497</strain>
    </source>
</reference>
<gene>
    <name evidence="2" type="ORF">PHYSODRAFT_473504</name>
</gene>
<dbReference type="AlphaFoldDB" id="G4YP40"/>
<feature type="region of interest" description="Disordered" evidence="1">
    <location>
        <begin position="1"/>
        <end position="26"/>
    </location>
</feature>
<proteinExistence type="predicted"/>
<protein>
    <submittedName>
        <fullName evidence="2">Uncharacterized protein</fullName>
    </submittedName>
</protein>